<name>A0A2G9V4E4_TELCI</name>
<keyword evidence="1" id="KW-0472">Membrane</keyword>
<gene>
    <name evidence="2" type="ORF">TELCIR_00642</name>
</gene>
<feature type="transmembrane region" description="Helical" evidence="1">
    <location>
        <begin position="50"/>
        <end position="69"/>
    </location>
</feature>
<proteinExistence type="predicted"/>
<keyword evidence="3" id="KW-1185">Reference proteome</keyword>
<reference evidence="2 3" key="1">
    <citation type="submission" date="2015-09" db="EMBL/GenBank/DDBJ databases">
        <title>Draft genome of the parasitic nematode Teladorsagia circumcincta isolate WARC Sus (inbred).</title>
        <authorList>
            <person name="Mitreva M."/>
        </authorList>
    </citation>
    <scope>NUCLEOTIDE SEQUENCE [LARGE SCALE GENOMIC DNA]</scope>
    <source>
        <strain evidence="2 3">S</strain>
    </source>
</reference>
<evidence type="ECO:0000313" key="2">
    <source>
        <dbReference type="EMBL" id="PIO77276.1"/>
    </source>
</evidence>
<accession>A0A2G9V4E4</accession>
<evidence type="ECO:0000256" key="1">
    <source>
        <dbReference type="SAM" id="Phobius"/>
    </source>
</evidence>
<protein>
    <submittedName>
        <fullName evidence="2">Uncharacterized protein</fullName>
    </submittedName>
</protein>
<keyword evidence="1" id="KW-1133">Transmembrane helix</keyword>
<evidence type="ECO:0000313" key="3">
    <source>
        <dbReference type="Proteomes" id="UP000230423"/>
    </source>
</evidence>
<dbReference type="AlphaFoldDB" id="A0A2G9V4E4"/>
<organism evidence="2 3">
    <name type="scientific">Teladorsagia circumcincta</name>
    <name type="common">Brown stomach worm</name>
    <name type="synonym">Ostertagia circumcincta</name>
    <dbReference type="NCBI Taxonomy" id="45464"/>
    <lineage>
        <taxon>Eukaryota</taxon>
        <taxon>Metazoa</taxon>
        <taxon>Ecdysozoa</taxon>
        <taxon>Nematoda</taxon>
        <taxon>Chromadorea</taxon>
        <taxon>Rhabditida</taxon>
        <taxon>Rhabditina</taxon>
        <taxon>Rhabditomorpha</taxon>
        <taxon>Strongyloidea</taxon>
        <taxon>Trichostrongylidae</taxon>
        <taxon>Teladorsagia</taxon>
    </lineage>
</organism>
<dbReference type="Proteomes" id="UP000230423">
    <property type="component" value="Unassembled WGS sequence"/>
</dbReference>
<dbReference type="EMBL" id="KZ345005">
    <property type="protein sequence ID" value="PIO77276.1"/>
    <property type="molecule type" value="Genomic_DNA"/>
</dbReference>
<sequence>MDKKLFDVKRSTYFAELIMQPIELPVPIHTGIRKIVGCGKARRAPTRTNVVVAAYMAVTAGAIYAKVVGRLKYFKEFRT</sequence>
<keyword evidence="1" id="KW-0812">Transmembrane</keyword>